<dbReference type="AlphaFoldDB" id="G0P8Y2"/>
<feature type="domain" description="F-box" evidence="1">
    <location>
        <begin position="134"/>
        <end position="174"/>
    </location>
</feature>
<name>G0P8Y2_CAEBE</name>
<reference evidence="3" key="1">
    <citation type="submission" date="2011-07" db="EMBL/GenBank/DDBJ databases">
        <authorList>
            <consortium name="Caenorhabditis brenneri Sequencing and Analysis Consortium"/>
            <person name="Wilson R.K."/>
        </authorList>
    </citation>
    <scope>NUCLEOTIDE SEQUENCE [LARGE SCALE GENOMIC DNA]</scope>
    <source>
        <strain evidence="3">PB2801</strain>
    </source>
</reference>
<proteinExistence type="predicted"/>
<dbReference type="EMBL" id="GL380140">
    <property type="protein sequence ID" value="EGT48051.1"/>
    <property type="molecule type" value="Genomic_DNA"/>
</dbReference>
<gene>
    <name evidence="2" type="ORF">CAEBREN_19423</name>
</gene>
<dbReference type="Pfam" id="PF00646">
    <property type="entry name" value="F-box"/>
    <property type="match status" value="1"/>
</dbReference>
<dbReference type="SMART" id="SM00256">
    <property type="entry name" value="FBOX"/>
    <property type="match status" value="2"/>
</dbReference>
<evidence type="ECO:0000259" key="1">
    <source>
        <dbReference type="SMART" id="SM00256"/>
    </source>
</evidence>
<dbReference type="OrthoDB" id="5784581at2759"/>
<dbReference type="OMA" id="FRTENSK"/>
<dbReference type="eggNOG" id="ENOG502TFZA">
    <property type="taxonomic scope" value="Eukaryota"/>
</dbReference>
<evidence type="ECO:0000313" key="2">
    <source>
        <dbReference type="EMBL" id="EGT48051.1"/>
    </source>
</evidence>
<dbReference type="InterPro" id="IPR001810">
    <property type="entry name" value="F-box_dom"/>
</dbReference>
<accession>G0P8Y2</accession>
<dbReference type="PANTHER" id="PTHR31006">
    <property type="entry name" value="F-BOX DOMAIN-CONTAINING PROTEIN-RELATED-RELATED"/>
    <property type="match status" value="1"/>
</dbReference>
<sequence>MPTTNWNDLSDRLKHKCIAKMDFRTRFVFRSVSRTDRKLVDMHKFHFERVIITETHGLPFGSVCLIPHNSSTIHVECFDLKFHKNTMIPLIRYIEKATVIDYLEVFAWRNEELKEKLVREVFEIPRESKNWNHLSDFVKLQMIRKMDFQTRLRFRKTARAERFLVDSEPVHFEFIQIKGGSTICRSECCEFTFRTPEHTETTRKFKNPLEFKTKIFPLLKYILKIGIIDLFWTRSAVMYIDELVSELLENFAGISKFRIKSLDFEMSRNAMFFFIWNCREKFLESIKTSTVLHRTFPIDKFLRYPAVHNARRIEISNAWDIKILCRIIEKWLEIDAHLGATVIVHSTGSLDRLVEHFEDRLTPQSDKILLKTNNPDKQILVIPEDVDTIGYLGRCTCKVVRTEF</sequence>
<dbReference type="HOGENOM" id="CLU_051915_0_0_1"/>
<dbReference type="InterPro" id="IPR042317">
    <property type="entry name" value="She-1-like"/>
</dbReference>
<dbReference type="PANTHER" id="PTHR31006:SF3">
    <property type="entry name" value="F-BOX DOMAIN-CONTAINING PROTEIN-RELATED"/>
    <property type="match status" value="1"/>
</dbReference>
<organism evidence="3">
    <name type="scientific">Caenorhabditis brenneri</name>
    <name type="common">Nematode worm</name>
    <dbReference type="NCBI Taxonomy" id="135651"/>
    <lineage>
        <taxon>Eukaryota</taxon>
        <taxon>Metazoa</taxon>
        <taxon>Ecdysozoa</taxon>
        <taxon>Nematoda</taxon>
        <taxon>Chromadorea</taxon>
        <taxon>Rhabditida</taxon>
        <taxon>Rhabditina</taxon>
        <taxon>Rhabditomorpha</taxon>
        <taxon>Rhabditoidea</taxon>
        <taxon>Rhabditidae</taxon>
        <taxon>Peloderinae</taxon>
        <taxon>Caenorhabditis</taxon>
    </lineage>
</organism>
<protein>
    <recommendedName>
        <fullName evidence="1">F-box domain-containing protein</fullName>
    </recommendedName>
</protein>
<dbReference type="Proteomes" id="UP000008068">
    <property type="component" value="Unassembled WGS sequence"/>
</dbReference>
<evidence type="ECO:0000313" key="3">
    <source>
        <dbReference type="Proteomes" id="UP000008068"/>
    </source>
</evidence>
<feature type="domain" description="F-box" evidence="1">
    <location>
        <begin position="9"/>
        <end position="49"/>
    </location>
</feature>
<keyword evidence="3" id="KW-1185">Reference proteome</keyword>
<dbReference type="InParanoid" id="G0P8Y2"/>